<keyword evidence="2" id="KW-1185">Reference proteome</keyword>
<reference evidence="1" key="1">
    <citation type="submission" date="2023-10" db="EMBL/GenBank/DDBJ databases">
        <title>Genome assembly of Pristionchus species.</title>
        <authorList>
            <person name="Yoshida K."/>
            <person name="Sommer R.J."/>
        </authorList>
    </citation>
    <scope>NUCLEOTIDE SEQUENCE</scope>
    <source>
        <strain evidence="1">RS0144</strain>
    </source>
</reference>
<organism evidence="1 2">
    <name type="scientific">Pristionchus entomophagus</name>
    <dbReference type="NCBI Taxonomy" id="358040"/>
    <lineage>
        <taxon>Eukaryota</taxon>
        <taxon>Metazoa</taxon>
        <taxon>Ecdysozoa</taxon>
        <taxon>Nematoda</taxon>
        <taxon>Chromadorea</taxon>
        <taxon>Rhabditida</taxon>
        <taxon>Rhabditina</taxon>
        <taxon>Diplogasteromorpha</taxon>
        <taxon>Diplogasteroidea</taxon>
        <taxon>Neodiplogasteridae</taxon>
        <taxon>Pristionchus</taxon>
    </lineage>
</organism>
<protein>
    <recommendedName>
        <fullName evidence="3">G protein-coupled receptor</fullName>
    </recommendedName>
</protein>
<comment type="caution">
    <text evidence="1">The sequence shown here is derived from an EMBL/GenBank/DDBJ whole genome shotgun (WGS) entry which is preliminary data.</text>
</comment>
<dbReference type="AlphaFoldDB" id="A0AAV5SI12"/>
<dbReference type="EMBL" id="BTSX01000001">
    <property type="protein sequence ID" value="GMS79719.1"/>
    <property type="molecule type" value="Genomic_DNA"/>
</dbReference>
<name>A0AAV5SI12_9BILA</name>
<evidence type="ECO:0000313" key="1">
    <source>
        <dbReference type="EMBL" id="GMS79719.1"/>
    </source>
</evidence>
<dbReference type="Proteomes" id="UP001432027">
    <property type="component" value="Unassembled WGS sequence"/>
</dbReference>
<evidence type="ECO:0000313" key="2">
    <source>
        <dbReference type="Proteomes" id="UP001432027"/>
    </source>
</evidence>
<accession>A0AAV5SI12</accession>
<evidence type="ECO:0008006" key="3">
    <source>
        <dbReference type="Google" id="ProtNLM"/>
    </source>
</evidence>
<proteinExistence type="predicted"/>
<sequence>MMELTSITPCSQPPVRYILGHSACRSGFEVYLIAGIHGIVLLRLAHSCVEFPSMLLVCHPFVLVQPLHSLLFQSRHALSAPNRITLPILMYTPPTGPIPIPRCPIASTIFTRETTGNWSCSSVCSTLLTS</sequence>
<gene>
    <name evidence="1" type="ORF">PENTCL1PPCAC_1893</name>
</gene>